<dbReference type="EMBL" id="UINC01152184">
    <property type="protein sequence ID" value="SVD46231.1"/>
    <property type="molecule type" value="Genomic_DNA"/>
</dbReference>
<organism evidence="2">
    <name type="scientific">marine metagenome</name>
    <dbReference type="NCBI Taxonomy" id="408172"/>
    <lineage>
        <taxon>unclassified sequences</taxon>
        <taxon>metagenomes</taxon>
        <taxon>ecological metagenomes</taxon>
    </lineage>
</organism>
<evidence type="ECO:0008006" key="3">
    <source>
        <dbReference type="Google" id="ProtNLM"/>
    </source>
</evidence>
<proteinExistence type="predicted"/>
<evidence type="ECO:0000256" key="1">
    <source>
        <dbReference type="ARBA" id="ARBA00022729"/>
    </source>
</evidence>
<name>A0A382VK14_9ZZZZ</name>
<sequence length="158" mass="17533">MNNVIKIVLILIGLSATTDELVQKFKSPSFSGIGASAHYLTIENQEKSRRDTIQEDIDSELRALEREADNTTVARFLRNLESRIFANLSKQLVDNMFDDDIINDYGSFVLEDNVVEYQRTICTEGMDCTVGEMVLVLTITDSEGSVTTITIPVGTGGF</sequence>
<dbReference type="Pfam" id="PF10614">
    <property type="entry name" value="CsgF"/>
    <property type="match status" value="1"/>
</dbReference>
<dbReference type="InterPro" id="IPR018893">
    <property type="entry name" value="T8SS_CsgF"/>
</dbReference>
<protein>
    <recommendedName>
        <fullName evidence="3">Curli production assembly/transport component CsgF</fullName>
    </recommendedName>
</protein>
<gene>
    <name evidence="2" type="ORF">METZ01_LOCUS399085</name>
</gene>
<keyword evidence="1" id="KW-0732">Signal</keyword>
<accession>A0A382VK14</accession>
<evidence type="ECO:0000313" key="2">
    <source>
        <dbReference type="EMBL" id="SVD46231.1"/>
    </source>
</evidence>
<reference evidence="2" key="1">
    <citation type="submission" date="2018-05" db="EMBL/GenBank/DDBJ databases">
        <authorList>
            <person name="Lanie J.A."/>
            <person name="Ng W.-L."/>
            <person name="Kazmierczak K.M."/>
            <person name="Andrzejewski T.M."/>
            <person name="Davidsen T.M."/>
            <person name="Wayne K.J."/>
            <person name="Tettelin H."/>
            <person name="Glass J.I."/>
            <person name="Rusch D."/>
            <person name="Podicherti R."/>
            <person name="Tsui H.-C.T."/>
            <person name="Winkler M.E."/>
        </authorList>
    </citation>
    <scope>NUCLEOTIDE SEQUENCE</scope>
</reference>
<dbReference type="AlphaFoldDB" id="A0A382VK14"/>